<accession>A0ABR8V2C2</accession>
<protein>
    <submittedName>
        <fullName evidence="1">DUF2255 family protein</fullName>
    </submittedName>
</protein>
<reference evidence="1 2" key="1">
    <citation type="submission" date="2020-08" db="EMBL/GenBank/DDBJ databases">
        <title>A Genomic Blueprint of the Chicken Gut Microbiome.</title>
        <authorList>
            <person name="Gilroy R."/>
            <person name="Ravi A."/>
            <person name="Getino M."/>
            <person name="Pursley I."/>
            <person name="Horton D.L."/>
            <person name="Alikhan N.-F."/>
            <person name="Baker D."/>
            <person name="Gharbi K."/>
            <person name="Hall N."/>
            <person name="Watson M."/>
            <person name="Adriaenssens E.M."/>
            <person name="Foster-Nyarko E."/>
            <person name="Jarju S."/>
            <person name="Secka A."/>
            <person name="Antonio M."/>
            <person name="Oren A."/>
            <person name="Chaudhuri R."/>
            <person name="La Ragione R.M."/>
            <person name="Hildebrand F."/>
            <person name="Pallen M.J."/>
        </authorList>
    </citation>
    <scope>NUCLEOTIDE SEQUENCE [LARGE SCALE GENOMIC DNA]</scope>
    <source>
        <strain evidence="1 2">Sa2CUA8</strain>
    </source>
</reference>
<keyword evidence="2" id="KW-1185">Reference proteome</keyword>
<gene>
    <name evidence="1" type="ORF">H9640_09675</name>
</gene>
<evidence type="ECO:0000313" key="1">
    <source>
        <dbReference type="EMBL" id="MBD7998820.1"/>
    </source>
</evidence>
<dbReference type="Pfam" id="PF10012">
    <property type="entry name" value="DUF2255"/>
    <property type="match status" value="1"/>
</dbReference>
<organism evidence="1 2">
    <name type="scientific">Oerskovia gallyi</name>
    <dbReference type="NCBI Taxonomy" id="2762226"/>
    <lineage>
        <taxon>Bacteria</taxon>
        <taxon>Bacillati</taxon>
        <taxon>Actinomycetota</taxon>
        <taxon>Actinomycetes</taxon>
        <taxon>Micrococcales</taxon>
        <taxon>Cellulomonadaceae</taxon>
        <taxon>Oerskovia</taxon>
    </lineage>
</organism>
<evidence type="ECO:0000313" key="2">
    <source>
        <dbReference type="Proteomes" id="UP000633601"/>
    </source>
</evidence>
<name>A0ABR8V2C2_9CELL</name>
<dbReference type="RefSeq" id="WP_191790491.1">
    <property type="nucleotide sequence ID" value="NZ_JACSQE010000006.1"/>
</dbReference>
<sequence>MTERTTTAWTDDELDKVGGAEELQVSSLRADGSLRPFVTIWVVRVGDDIYVRSAYGRDNGWFRRALADPRGRIRAGGVEKDVAFVEPDGSVHPALDAAYHAKYDRYGPAIVGSVTGAGGAAATFRLDPLPS</sequence>
<dbReference type="EMBL" id="JACSQE010000006">
    <property type="protein sequence ID" value="MBD7998820.1"/>
    <property type="molecule type" value="Genomic_DNA"/>
</dbReference>
<proteinExistence type="predicted"/>
<comment type="caution">
    <text evidence="1">The sequence shown here is derived from an EMBL/GenBank/DDBJ whole genome shotgun (WGS) entry which is preliminary data.</text>
</comment>
<dbReference type="Proteomes" id="UP000633601">
    <property type="component" value="Unassembled WGS sequence"/>
</dbReference>
<dbReference type="InterPro" id="IPR016888">
    <property type="entry name" value="UCP028498"/>
</dbReference>